<dbReference type="Gene3D" id="3.30.450.150">
    <property type="entry name" value="Haem-degrading domain"/>
    <property type="match status" value="1"/>
</dbReference>
<gene>
    <name evidence="4" type="ORF">KAF25_003115</name>
</gene>
<feature type="domain" description="Zn(2)-C6 fungal-type" evidence="3">
    <location>
        <begin position="208"/>
        <end position="237"/>
    </location>
</feature>
<dbReference type="InterPro" id="IPR001138">
    <property type="entry name" value="Zn2Cys6_DnaBD"/>
</dbReference>
<reference evidence="4" key="1">
    <citation type="submission" date="2021-04" db="EMBL/GenBank/DDBJ databases">
        <title>Draft genome of Fusarium avenaceum strain F156N33, isolated from an atmospheric sample in Virginia.</title>
        <authorList>
            <person name="Yang S."/>
            <person name="Vinatzer B.A."/>
            <person name="Coleman J."/>
        </authorList>
    </citation>
    <scope>NUCLEOTIDE SEQUENCE</scope>
    <source>
        <strain evidence="4">F156N33</strain>
    </source>
</reference>
<protein>
    <recommendedName>
        <fullName evidence="3">Zn(2)-C6 fungal-type domain-containing protein</fullName>
    </recommendedName>
</protein>
<evidence type="ECO:0000313" key="4">
    <source>
        <dbReference type="EMBL" id="KAG5660509.1"/>
    </source>
</evidence>
<dbReference type="Pfam" id="PF00172">
    <property type="entry name" value="Zn_clus"/>
    <property type="match status" value="1"/>
</dbReference>
<dbReference type="CDD" id="cd12148">
    <property type="entry name" value="fungal_TF_MHR"/>
    <property type="match status" value="1"/>
</dbReference>
<dbReference type="InterPro" id="IPR010371">
    <property type="entry name" value="YBR137W-like"/>
</dbReference>
<dbReference type="GO" id="GO:0008270">
    <property type="term" value="F:zinc ion binding"/>
    <property type="evidence" value="ECO:0007669"/>
    <property type="project" value="InterPro"/>
</dbReference>
<evidence type="ECO:0000256" key="1">
    <source>
        <dbReference type="ARBA" id="ARBA00023242"/>
    </source>
</evidence>
<keyword evidence="1" id="KW-0539">Nucleus</keyword>
<feature type="region of interest" description="Disordered" evidence="2">
    <location>
        <begin position="246"/>
        <end position="303"/>
    </location>
</feature>
<dbReference type="EMBL" id="JAGPUO010000009">
    <property type="protein sequence ID" value="KAG5660509.1"/>
    <property type="molecule type" value="Genomic_DNA"/>
</dbReference>
<dbReference type="PROSITE" id="PS00463">
    <property type="entry name" value="ZN2_CY6_FUNGAL_1"/>
    <property type="match status" value="1"/>
</dbReference>
<dbReference type="Pfam" id="PF03928">
    <property type="entry name" value="HbpS-like"/>
    <property type="match status" value="1"/>
</dbReference>
<feature type="compositionally biased region" description="Polar residues" evidence="2">
    <location>
        <begin position="765"/>
        <end position="775"/>
    </location>
</feature>
<dbReference type="GO" id="GO:0000981">
    <property type="term" value="F:DNA-binding transcription factor activity, RNA polymerase II-specific"/>
    <property type="evidence" value="ECO:0007669"/>
    <property type="project" value="InterPro"/>
</dbReference>
<dbReference type="SMART" id="SM00066">
    <property type="entry name" value="GAL4"/>
    <property type="match status" value="1"/>
</dbReference>
<feature type="region of interest" description="Disordered" evidence="2">
    <location>
        <begin position="762"/>
        <end position="793"/>
    </location>
</feature>
<sequence>MATTVWTRQTEAGAALQKVQEAIQNPSATAIPKPPSDLEELKADSDSFTLASFTTEDAFTLGNLLYARLYPFAAQGKPTVISIALANTSQVIFQTVTGPGTAPDNEQWVRRKRNTVLRFGSSTWFMHNKMKGDEVAFAAKYAIADSNKGDYAIHGGAIPIRVQGVEGIVAIVVVSGLKQDEDHGVIADPQTPAANWTMNATKWRISKACQECRAKKIKCNGETPCQNCRMRNLSCVYREKARNRTRKVKPRTAAYETIMSHDAMESTSLEPSDEGTVPPTPSGDDAASIGPAGSVMDSERSLTHNSVAATHRASPSCFLQLYYGPSSNFALLNSIYHQIAGICPNDPPSRSGIVEEGGQGLDLFNHRRLFFGDLADNQRPTSLPDDCSAMLINPQTAHRLLERYLLTYWHCLPVMSKDDYRRRLDILFQPPGIFDYDEPETIIIMLAVGLGASMTGEEAIAEFLFQKTKQGAAKLDEVVNMQVVQIHLLMISHPPPNHNFIKAHTPKRPLSIRKSKTKFRWHCFVLGRPSSIPDPGQIIPLPKDQKLLKSLVTLSRIMNKCVKRIYSPRHDSLLPVWNAAVEIRRELHQFAEQQLKDMKFGLVGDPSTGELGVCQAMVSTIYHHTLLLTFRPFLILRAKLNRDQATAGAEDVQMPPPWLDSACEYCLEAARNSVGFLTGSCATNVLCHDIKYHGFFIEGACYALAFDMLQEKKTAHRNLPWIHSGLRTLRSMMGTAGANPGQLPITIASIEQMVRSAGFELKEPVNQSRQHSQPPHQKYLGSPAPGSLANGMGNEPAFTFPSMPFGFDVTGQMNGASPAGAESEDVADFTAADVGWDIDFGTMNMEAFLSLDSAEAFNFAP</sequence>
<evidence type="ECO:0000259" key="3">
    <source>
        <dbReference type="PROSITE" id="PS50048"/>
    </source>
</evidence>
<dbReference type="Gene3D" id="4.10.240.10">
    <property type="entry name" value="Zn(2)-C6 fungal-type DNA-binding domain"/>
    <property type="match status" value="1"/>
</dbReference>
<accession>A0A9P7KSR7</accession>
<evidence type="ECO:0000256" key="2">
    <source>
        <dbReference type="SAM" id="MobiDB-lite"/>
    </source>
</evidence>
<dbReference type="SUPFAM" id="SSF143744">
    <property type="entry name" value="GlcG-like"/>
    <property type="match status" value="1"/>
</dbReference>
<organism evidence="4 5">
    <name type="scientific">Fusarium avenaceum</name>
    <dbReference type="NCBI Taxonomy" id="40199"/>
    <lineage>
        <taxon>Eukaryota</taxon>
        <taxon>Fungi</taxon>
        <taxon>Dikarya</taxon>
        <taxon>Ascomycota</taxon>
        <taxon>Pezizomycotina</taxon>
        <taxon>Sordariomycetes</taxon>
        <taxon>Hypocreomycetidae</taxon>
        <taxon>Hypocreales</taxon>
        <taxon>Nectriaceae</taxon>
        <taxon>Fusarium</taxon>
        <taxon>Fusarium tricinctum species complex</taxon>
    </lineage>
</organism>
<proteinExistence type="predicted"/>
<dbReference type="Proteomes" id="UP000782241">
    <property type="component" value="Unassembled WGS sequence"/>
</dbReference>
<dbReference type="AlphaFoldDB" id="A0A9P7KSR7"/>
<name>A0A9P7KSR7_9HYPO</name>
<dbReference type="SUPFAM" id="SSF57701">
    <property type="entry name" value="Zn2/Cys6 DNA-binding domain"/>
    <property type="match status" value="1"/>
</dbReference>
<evidence type="ECO:0000313" key="5">
    <source>
        <dbReference type="Proteomes" id="UP000782241"/>
    </source>
</evidence>
<dbReference type="PANTHER" id="PTHR28255">
    <property type="match status" value="1"/>
</dbReference>
<dbReference type="PANTHER" id="PTHR28255:SF1">
    <property type="entry name" value="UPF0303 PROTEIN YBR137W"/>
    <property type="match status" value="1"/>
</dbReference>
<dbReference type="InterPro" id="IPR005624">
    <property type="entry name" value="PduO/GlcC-like"/>
</dbReference>
<comment type="caution">
    <text evidence="4">The sequence shown here is derived from an EMBL/GenBank/DDBJ whole genome shotgun (WGS) entry which is preliminary data.</text>
</comment>
<dbReference type="GO" id="GO:0006620">
    <property type="term" value="P:post-translational protein targeting to endoplasmic reticulum membrane"/>
    <property type="evidence" value="ECO:0007669"/>
    <property type="project" value="TreeGrafter"/>
</dbReference>
<dbReference type="CDD" id="cd00067">
    <property type="entry name" value="GAL4"/>
    <property type="match status" value="1"/>
</dbReference>
<dbReference type="InterPro" id="IPR038084">
    <property type="entry name" value="PduO/GlcC-like_sf"/>
</dbReference>
<keyword evidence="5" id="KW-1185">Reference proteome</keyword>
<dbReference type="InterPro" id="IPR036864">
    <property type="entry name" value="Zn2-C6_fun-type_DNA-bd_sf"/>
</dbReference>
<dbReference type="GO" id="GO:0072380">
    <property type="term" value="C:TRC complex"/>
    <property type="evidence" value="ECO:0007669"/>
    <property type="project" value="TreeGrafter"/>
</dbReference>
<dbReference type="PROSITE" id="PS50048">
    <property type="entry name" value="ZN2_CY6_FUNGAL_2"/>
    <property type="match status" value="1"/>
</dbReference>